<evidence type="ECO:0000256" key="3">
    <source>
        <dbReference type="SAM" id="MobiDB-lite"/>
    </source>
</evidence>
<dbReference type="GO" id="GO:0017128">
    <property type="term" value="F:phospholipid scramblase activity"/>
    <property type="evidence" value="ECO:0007669"/>
    <property type="project" value="InterPro"/>
</dbReference>
<feature type="compositionally biased region" description="Low complexity" evidence="3">
    <location>
        <begin position="31"/>
        <end position="40"/>
    </location>
</feature>
<gene>
    <name evidence="4" type="ORF">HOLleu_00874</name>
</gene>
<dbReference type="EMBL" id="JAIZAY010000001">
    <property type="protein sequence ID" value="KAJ8048523.1"/>
    <property type="molecule type" value="Genomic_DNA"/>
</dbReference>
<dbReference type="Pfam" id="PF03803">
    <property type="entry name" value="Scramblase"/>
    <property type="match status" value="1"/>
</dbReference>
<evidence type="ECO:0000313" key="4">
    <source>
        <dbReference type="EMBL" id="KAJ8048523.1"/>
    </source>
</evidence>
<protein>
    <recommendedName>
        <fullName evidence="2">Phospholipid scramblase</fullName>
    </recommendedName>
</protein>
<feature type="region of interest" description="Disordered" evidence="3">
    <location>
        <begin position="1"/>
        <end position="40"/>
    </location>
</feature>
<sequence length="273" mass="30803">MEAKTGYEPTQGGTGTNPATVPPFAMPPPGQVQSGQPGQTQPVQWIPTPLTIIGSPPGLESLTQLDQILVHQHIELVEVFTALELQNKYDIKNSLEQKLFFAKEESDFCDRQRKRSSRQFVMHVVNNDKQEVMRVVRPSHQCDGNDTVAVEAPPGHPIGHIRRRSTMCSSYFEVLDARLKTLLKIRDFCCICEGDGNVDFRLMTPDDSQQIGKISKQYTDYIQEHYTKADNFSVVFPMDLDVKVKATLLGAVFLIDFIFFESTPTRSNELQKL</sequence>
<accession>A0A9Q1HKL2</accession>
<proteinExistence type="inferred from homology"/>
<evidence type="ECO:0000256" key="1">
    <source>
        <dbReference type="ARBA" id="ARBA00005350"/>
    </source>
</evidence>
<dbReference type="GO" id="GO:0005886">
    <property type="term" value="C:plasma membrane"/>
    <property type="evidence" value="ECO:0007669"/>
    <property type="project" value="TreeGrafter"/>
</dbReference>
<feature type="compositionally biased region" description="Pro residues" evidence="3">
    <location>
        <begin position="20"/>
        <end position="30"/>
    </location>
</feature>
<comment type="cofactor">
    <cofactor evidence="2">
        <name>Ca(2+)</name>
        <dbReference type="ChEBI" id="CHEBI:29108"/>
    </cofactor>
</comment>
<keyword evidence="2" id="KW-0449">Lipoprotein</keyword>
<keyword evidence="2" id="KW-0106">Calcium</keyword>
<name>A0A9Q1HKL2_HOLLE</name>
<dbReference type="PANTHER" id="PTHR23248:SF63">
    <property type="entry name" value="PHOSPHOLIPID SCRAMBLASE"/>
    <property type="match status" value="1"/>
</dbReference>
<evidence type="ECO:0000256" key="2">
    <source>
        <dbReference type="RuleBase" id="RU363116"/>
    </source>
</evidence>
<organism evidence="4 5">
    <name type="scientific">Holothuria leucospilota</name>
    <name type="common">Black long sea cucumber</name>
    <name type="synonym">Mertensiothuria leucospilota</name>
    <dbReference type="NCBI Taxonomy" id="206669"/>
    <lineage>
        <taxon>Eukaryota</taxon>
        <taxon>Metazoa</taxon>
        <taxon>Echinodermata</taxon>
        <taxon>Eleutherozoa</taxon>
        <taxon>Echinozoa</taxon>
        <taxon>Holothuroidea</taxon>
        <taxon>Aspidochirotacea</taxon>
        <taxon>Aspidochirotida</taxon>
        <taxon>Holothuriidae</taxon>
        <taxon>Holothuria</taxon>
    </lineage>
</organism>
<dbReference type="InterPro" id="IPR005552">
    <property type="entry name" value="Scramblase"/>
</dbReference>
<keyword evidence="2" id="KW-0564">Palmitate</keyword>
<dbReference type="AlphaFoldDB" id="A0A9Q1HKL2"/>
<evidence type="ECO:0000313" key="5">
    <source>
        <dbReference type="Proteomes" id="UP001152320"/>
    </source>
</evidence>
<keyword evidence="5" id="KW-1185">Reference proteome</keyword>
<dbReference type="Proteomes" id="UP001152320">
    <property type="component" value="Chromosome 1"/>
</dbReference>
<reference evidence="4" key="1">
    <citation type="submission" date="2021-10" db="EMBL/GenBank/DDBJ databases">
        <title>Tropical sea cucumber genome reveals ecological adaptation and Cuvierian tubules defense mechanism.</title>
        <authorList>
            <person name="Chen T."/>
        </authorList>
    </citation>
    <scope>NUCLEOTIDE SEQUENCE</scope>
    <source>
        <strain evidence="4">Nanhai2018</strain>
        <tissue evidence="4">Muscle</tissue>
    </source>
</reference>
<comment type="function">
    <text evidence="2">May mediate accelerated ATP-independent bidirectional transbilayer migration of phospholipids upon binding calcium ions that results in a loss of phospholipid asymmetry in the plasma membrane.</text>
</comment>
<dbReference type="PANTHER" id="PTHR23248">
    <property type="entry name" value="PHOSPHOLIPID SCRAMBLASE-RELATED"/>
    <property type="match status" value="1"/>
</dbReference>
<comment type="similarity">
    <text evidence="1 2">Belongs to the phospholipid scramblase family.</text>
</comment>
<comment type="caution">
    <text evidence="4">The sequence shown here is derived from an EMBL/GenBank/DDBJ whole genome shotgun (WGS) entry which is preliminary data.</text>
</comment>
<dbReference type="OrthoDB" id="191150at2759"/>